<dbReference type="Gene3D" id="3.30.70.2650">
    <property type="match status" value="1"/>
</dbReference>
<dbReference type="Gene3D" id="1.10.10.10">
    <property type="entry name" value="Winged helix-like DNA-binding domain superfamily/Winged helix DNA-binding domain"/>
    <property type="match status" value="1"/>
</dbReference>
<dbReference type="EMBL" id="LSRE01000001">
    <property type="protein sequence ID" value="KXP01272.1"/>
    <property type="molecule type" value="Genomic_DNA"/>
</dbReference>
<evidence type="ECO:0000313" key="4">
    <source>
        <dbReference type="EMBL" id="KXP01272.1"/>
    </source>
</evidence>
<proteinExistence type="predicted"/>
<gene>
    <name evidence="5" type="ORF">AXK60_04065</name>
    <name evidence="4" type="ORF">AXK61_00155</name>
</gene>
<protein>
    <recommendedName>
        <fullName evidence="8">PaaX family transcriptional regulator</fullName>
    </recommendedName>
</protein>
<reference evidence="6" key="2">
    <citation type="submission" date="2016-02" db="EMBL/GenBank/DDBJ databases">
        <authorList>
            <person name="Wen L."/>
            <person name="He K."/>
            <person name="Yang H."/>
        </authorList>
    </citation>
    <scope>NUCLEOTIDE SEQUENCE [LARGE SCALE GENOMIC DNA]</scope>
    <source>
        <strain evidence="6">JCM 15929</strain>
    </source>
</reference>
<dbReference type="Proteomes" id="UP000070409">
    <property type="component" value="Unassembled WGS sequence"/>
</dbReference>
<evidence type="ECO:0000313" key="5">
    <source>
        <dbReference type="EMBL" id="KXP15045.1"/>
    </source>
</evidence>
<dbReference type="InterPro" id="IPR048846">
    <property type="entry name" value="PaaX-like_central"/>
</dbReference>
<dbReference type="AlphaFoldDB" id="A0A138AX71"/>
<evidence type="ECO:0000259" key="2">
    <source>
        <dbReference type="Pfam" id="PF08223"/>
    </source>
</evidence>
<comment type="caution">
    <text evidence="5">The sequence shown here is derived from an EMBL/GenBank/DDBJ whole genome shotgun (WGS) entry which is preliminary data.</text>
</comment>
<dbReference type="Pfam" id="PF07848">
    <property type="entry name" value="PaaX"/>
    <property type="match status" value="1"/>
</dbReference>
<keyword evidence="7" id="KW-1185">Reference proteome</keyword>
<evidence type="ECO:0000313" key="6">
    <source>
        <dbReference type="Proteomes" id="UP000070258"/>
    </source>
</evidence>
<name>A0A138AX71_9ACTN</name>
<dbReference type="OrthoDB" id="2270427at2"/>
<organism evidence="5 6">
    <name type="scientific">Tsukamurella pseudospumae</name>
    <dbReference type="NCBI Taxonomy" id="239498"/>
    <lineage>
        <taxon>Bacteria</taxon>
        <taxon>Bacillati</taxon>
        <taxon>Actinomycetota</taxon>
        <taxon>Actinomycetes</taxon>
        <taxon>Mycobacteriales</taxon>
        <taxon>Tsukamurellaceae</taxon>
        <taxon>Tsukamurella</taxon>
    </lineage>
</organism>
<dbReference type="STRING" id="239498.AXK60_04065"/>
<sequence>MTDAVRSQPLVRDLIVSLFGLYGRGTEPLPISQIIALIGTAGPDEQSVRSSVSRMKSRGLLDAGTPGYYRLAGLRTAAFEAGDTRIFGDHPYDPTAPWSLAVFSVPESQRARRVLLKKTLSEMGFGVVGASVYIAPSGIGDEARARLALLALDGYVEWFDLHPPSVERLRTEAEQWWDLDAIADEYRGFLTEFRTVRDRWAGEAPSGPEQDADAFADHLRLVTAWRDLPYRDPGLPVEALPADWPGTDARALFLHLRGALAGPAARFAGHPDLERRH</sequence>
<feature type="domain" description="Transcriptional repressor PaaX-like N-terminal" evidence="1">
    <location>
        <begin position="13"/>
        <end position="72"/>
    </location>
</feature>
<dbReference type="EMBL" id="LSRF01000001">
    <property type="protein sequence ID" value="KXP15045.1"/>
    <property type="molecule type" value="Genomic_DNA"/>
</dbReference>
<evidence type="ECO:0000259" key="1">
    <source>
        <dbReference type="Pfam" id="PF07848"/>
    </source>
</evidence>
<feature type="domain" description="Transcriptional repressor PaaX-like central Cas2-like" evidence="3">
    <location>
        <begin position="98"/>
        <end position="160"/>
    </location>
</feature>
<reference evidence="5" key="1">
    <citation type="submission" date="2016-02" db="EMBL/GenBank/DDBJ databases">
        <authorList>
            <person name="Teng J.L."/>
            <person name="Yang Y."/>
            <person name="Huang Y."/>
            <person name="Guo F."/>
            <person name="Wei W."/>
            <person name="Chen J.H."/>
            <person name="Wong S.Y."/>
            <person name="Lau S.K."/>
            <person name="Woo P.C."/>
        </authorList>
    </citation>
    <scope>NUCLEOTIDE SEQUENCE</scope>
    <source>
        <strain evidence="5">JCM 15929</strain>
    </source>
</reference>
<reference evidence="4 7" key="3">
    <citation type="submission" date="2016-02" db="EMBL/GenBank/DDBJ databases">
        <authorList>
            <person name="Teng J.L."/>
            <person name="Tang Y."/>
            <person name="Huang Y."/>
            <person name="Guo F."/>
            <person name="Wei W."/>
            <person name="Chen J.H."/>
            <person name="Wong S.Y."/>
            <person name="Lau S.K."/>
            <person name="Woo P.C."/>
        </authorList>
    </citation>
    <scope>NUCLEOTIDE SEQUENCE [LARGE SCALE GENOMIC DNA]</scope>
    <source>
        <strain evidence="4 7">JCM 13375</strain>
    </source>
</reference>
<dbReference type="InterPro" id="IPR012906">
    <property type="entry name" value="PaaX-like_N"/>
</dbReference>
<dbReference type="GO" id="GO:0006351">
    <property type="term" value="P:DNA-templated transcription"/>
    <property type="evidence" value="ECO:0007669"/>
    <property type="project" value="InterPro"/>
</dbReference>
<evidence type="ECO:0000313" key="7">
    <source>
        <dbReference type="Proteomes" id="UP000070409"/>
    </source>
</evidence>
<dbReference type="Gene3D" id="1.20.58.1460">
    <property type="match status" value="1"/>
</dbReference>
<dbReference type="RefSeq" id="WP_068569735.1">
    <property type="nucleotide sequence ID" value="NZ_LSRE01000001.1"/>
</dbReference>
<dbReference type="InterPro" id="IPR013225">
    <property type="entry name" value="PaaX_C"/>
</dbReference>
<evidence type="ECO:0000259" key="3">
    <source>
        <dbReference type="Pfam" id="PF20803"/>
    </source>
</evidence>
<dbReference type="InterPro" id="IPR036388">
    <property type="entry name" value="WH-like_DNA-bd_sf"/>
</dbReference>
<dbReference type="InterPro" id="IPR011965">
    <property type="entry name" value="PaaX_trns_reg"/>
</dbReference>
<dbReference type="PANTHER" id="PTHR30319">
    <property type="entry name" value="PHENYLACETIC ACID REGULATOR-RELATED TRANSCRIPTIONAL REPRESSOR"/>
    <property type="match status" value="1"/>
</dbReference>
<dbReference type="Proteomes" id="UP000070258">
    <property type="component" value="Unassembled WGS sequence"/>
</dbReference>
<feature type="domain" description="Transcriptional repressor PaaX-like C-terminal" evidence="2">
    <location>
        <begin position="177"/>
        <end position="268"/>
    </location>
</feature>
<evidence type="ECO:0008006" key="8">
    <source>
        <dbReference type="Google" id="ProtNLM"/>
    </source>
</evidence>
<dbReference type="PIRSF" id="PIRSF020623">
    <property type="entry name" value="PaaX"/>
    <property type="match status" value="1"/>
</dbReference>
<accession>A0A138AX71</accession>
<dbReference type="Pfam" id="PF20803">
    <property type="entry name" value="PaaX_M"/>
    <property type="match status" value="1"/>
</dbReference>
<dbReference type="Pfam" id="PF08223">
    <property type="entry name" value="PaaX_C"/>
    <property type="match status" value="1"/>
</dbReference>
<dbReference type="PANTHER" id="PTHR30319:SF1">
    <property type="entry name" value="TRANSCRIPTIONAL REPRESSOR PAAX"/>
    <property type="match status" value="1"/>
</dbReference>